<accession>A0A6A6TGH7</accession>
<proteinExistence type="predicted"/>
<reference evidence="2" key="1">
    <citation type="journal article" date="2020" name="Stud. Mycol.">
        <title>101 Dothideomycetes genomes: a test case for predicting lifestyles and emergence of pathogens.</title>
        <authorList>
            <person name="Haridas S."/>
            <person name="Albert R."/>
            <person name="Binder M."/>
            <person name="Bloem J."/>
            <person name="Labutti K."/>
            <person name="Salamov A."/>
            <person name="Andreopoulos B."/>
            <person name="Baker S."/>
            <person name="Barry K."/>
            <person name="Bills G."/>
            <person name="Bluhm B."/>
            <person name="Cannon C."/>
            <person name="Castanera R."/>
            <person name="Culley D."/>
            <person name="Daum C."/>
            <person name="Ezra D."/>
            <person name="Gonzalez J."/>
            <person name="Henrissat B."/>
            <person name="Kuo A."/>
            <person name="Liang C."/>
            <person name="Lipzen A."/>
            <person name="Lutzoni F."/>
            <person name="Magnuson J."/>
            <person name="Mondo S."/>
            <person name="Nolan M."/>
            <person name="Ohm R."/>
            <person name="Pangilinan J."/>
            <person name="Park H.-J."/>
            <person name="Ramirez L."/>
            <person name="Alfaro M."/>
            <person name="Sun H."/>
            <person name="Tritt A."/>
            <person name="Yoshinaga Y."/>
            <person name="Zwiers L.-H."/>
            <person name="Turgeon B."/>
            <person name="Goodwin S."/>
            <person name="Spatafora J."/>
            <person name="Crous P."/>
            <person name="Grigoriev I."/>
        </authorList>
    </citation>
    <scope>NUCLEOTIDE SEQUENCE</scope>
    <source>
        <strain evidence="2">CBS 122681</strain>
    </source>
</reference>
<protein>
    <submittedName>
        <fullName evidence="2">Uncharacterized protein</fullName>
    </submittedName>
</protein>
<name>A0A6A6TGH7_9PLEO</name>
<evidence type="ECO:0000313" key="2">
    <source>
        <dbReference type="EMBL" id="KAF2658832.1"/>
    </source>
</evidence>
<keyword evidence="3" id="KW-1185">Reference proteome</keyword>
<evidence type="ECO:0000256" key="1">
    <source>
        <dbReference type="SAM" id="MobiDB-lite"/>
    </source>
</evidence>
<gene>
    <name evidence="2" type="ORF">K491DRAFT_737408</name>
</gene>
<dbReference type="EMBL" id="MU004312">
    <property type="protein sequence ID" value="KAF2658832.1"/>
    <property type="molecule type" value="Genomic_DNA"/>
</dbReference>
<feature type="compositionally biased region" description="Basic and acidic residues" evidence="1">
    <location>
        <begin position="235"/>
        <end position="245"/>
    </location>
</feature>
<dbReference type="OrthoDB" id="3783019at2759"/>
<feature type="region of interest" description="Disordered" evidence="1">
    <location>
        <begin position="308"/>
        <end position="332"/>
    </location>
</feature>
<feature type="compositionally biased region" description="Basic and acidic residues" evidence="1">
    <location>
        <begin position="321"/>
        <end position="332"/>
    </location>
</feature>
<organism evidence="2 3">
    <name type="scientific">Lophiostoma macrostomum CBS 122681</name>
    <dbReference type="NCBI Taxonomy" id="1314788"/>
    <lineage>
        <taxon>Eukaryota</taxon>
        <taxon>Fungi</taxon>
        <taxon>Dikarya</taxon>
        <taxon>Ascomycota</taxon>
        <taxon>Pezizomycotina</taxon>
        <taxon>Dothideomycetes</taxon>
        <taxon>Pleosporomycetidae</taxon>
        <taxon>Pleosporales</taxon>
        <taxon>Lophiostomataceae</taxon>
        <taxon>Lophiostoma</taxon>
    </lineage>
</organism>
<feature type="compositionally biased region" description="Basic and acidic residues" evidence="1">
    <location>
        <begin position="344"/>
        <end position="354"/>
    </location>
</feature>
<sequence length="367" mass="41853">MPPSVGPWTLGSLRQWAETHFAEEFSALPSSNELIFTTLEDVVFEGDIEEPTNEALLVGNIVINSREREIYAFVHGTQHNLIGFLAIWNDSLYQSLDLGTVCAYGLFEEYGTFEPVIQSAKTRAAKNLRLRALITYFFLAKGSIPSIGRFRGFEDAFAVSCARIESDVDEYRPGQELKAFKPRKCPIRKNKRMSQASIIAESSEEESDATSTYSSDESVHESTQSGQSRKRRRLNDKDLHTEKPKQGPANEHPHHNTRLQTDREELSRELATQKDLVYNLQQQILTLQRDCDEKDQKCLDLEERVKEAKKETVKAKQRKDRAKDEAEAATRDEFNLHKRAKAAEKKLAKLRSKEPTVVVKSEEDDTM</sequence>
<evidence type="ECO:0000313" key="3">
    <source>
        <dbReference type="Proteomes" id="UP000799324"/>
    </source>
</evidence>
<feature type="region of interest" description="Disordered" evidence="1">
    <location>
        <begin position="196"/>
        <end position="266"/>
    </location>
</feature>
<dbReference type="AlphaFoldDB" id="A0A6A6TGH7"/>
<feature type="region of interest" description="Disordered" evidence="1">
    <location>
        <begin position="344"/>
        <end position="367"/>
    </location>
</feature>
<dbReference type="Proteomes" id="UP000799324">
    <property type="component" value="Unassembled WGS sequence"/>
</dbReference>